<comment type="caution">
    <text evidence="2">The sequence shown here is derived from an EMBL/GenBank/DDBJ whole genome shotgun (WGS) entry which is preliminary data.</text>
</comment>
<accession>A0AAD4QDJ9</accession>
<gene>
    <name evidence="2" type="ORF">EDB92DRAFT_705065</name>
</gene>
<keyword evidence="3" id="KW-1185">Reference proteome</keyword>
<evidence type="ECO:0000313" key="3">
    <source>
        <dbReference type="Proteomes" id="UP001201163"/>
    </source>
</evidence>
<sequence length="358" mass="40447">MTYFPSAQAKKGDGYLDEARNLRDQWGQMIPSGDLTAVKNRITMATEMRHGLDGKIGLSKITHARMYRKYSKETLRVVKTTSDRVRDAEFIAHVHEPHDEKERRVVRKAEAIYRTYFSYKDAFPTPEQKLGWGKAVWPVACTATGTDIAPPANLAEVLADVGSHFFADMKKKIMPLVERFYGFDTSKAQESLNDNIANVQNLKTNSAFINDDRGDKLPYRHPTIQKAVNVIWFNDRSSDGIVFQSNFNPMPYEAIALVLAVIECCIDEWSKGSWAEIPFTYEDYKEVYSRHLEALKGLTTQGLSSRHCDPLHKLRQGIYNEGRKHAGLASGNTKNEGLHWPQERVNAACDAALIASSD</sequence>
<dbReference type="Proteomes" id="UP001201163">
    <property type="component" value="Unassembled WGS sequence"/>
</dbReference>
<feature type="domain" description="DUF6532" evidence="1">
    <location>
        <begin position="109"/>
        <end position="296"/>
    </location>
</feature>
<dbReference type="AlphaFoldDB" id="A0AAD4QDJ9"/>
<evidence type="ECO:0000313" key="2">
    <source>
        <dbReference type="EMBL" id="KAH8990995.1"/>
    </source>
</evidence>
<organism evidence="2 3">
    <name type="scientific">Lactarius akahatsu</name>
    <dbReference type="NCBI Taxonomy" id="416441"/>
    <lineage>
        <taxon>Eukaryota</taxon>
        <taxon>Fungi</taxon>
        <taxon>Dikarya</taxon>
        <taxon>Basidiomycota</taxon>
        <taxon>Agaricomycotina</taxon>
        <taxon>Agaricomycetes</taxon>
        <taxon>Russulales</taxon>
        <taxon>Russulaceae</taxon>
        <taxon>Lactarius</taxon>
    </lineage>
</organism>
<dbReference type="Pfam" id="PF20149">
    <property type="entry name" value="DUF6532"/>
    <property type="match status" value="1"/>
</dbReference>
<dbReference type="InterPro" id="IPR045341">
    <property type="entry name" value="DUF6532"/>
</dbReference>
<reference evidence="2" key="1">
    <citation type="submission" date="2022-01" db="EMBL/GenBank/DDBJ databases">
        <title>Comparative genomics reveals a dynamic genome evolution in the ectomycorrhizal milk-cap (Lactarius) mushrooms.</title>
        <authorList>
            <consortium name="DOE Joint Genome Institute"/>
            <person name="Lebreton A."/>
            <person name="Tang N."/>
            <person name="Kuo A."/>
            <person name="LaButti K."/>
            <person name="Drula E."/>
            <person name="Barry K."/>
            <person name="Clum A."/>
            <person name="Lipzen A."/>
            <person name="Mousain D."/>
            <person name="Ng V."/>
            <person name="Wang R."/>
            <person name="Wang X."/>
            <person name="Dai Y."/>
            <person name="Henrissat B."/>
            <person name="Grigoriev I.V."/>
            <person name="Guerin-Laguette A."/>
            <person name="Yu F."/>
            <person name="Martin F.M."/>
        </authorList>
    </citation>
    <scope>NUCLEOTIDE SEQUENCE</scope>
    <source>
        <strain evidence="2">QP</strain>
    </source>
</reference>
<protein>
    <recommendedName>
        <fullName evidence="1">DUF6532 domain-containing protein</fullName>
    </recommendedName>
</protein>
<evidence type="ECO:0000259" key="1">
    <source>
        <dbReference type="Pfam" id="PF20149"/>
    </source>
</evidence>
<proteinExistence type="predicted"/>
<dbReference type="EMBL" id="JAKELL010000028">
    <property type="protein sequence ID" value="KAH8990995.1"/>
    <property type="molecule type" value="Genomic_DNA"/>
</dbReference>
<name>A0AAD4QDJ9_9AGAM</name>